<keyword evidence="2" id="KW-1185">Reference proteome</keyword>
<dbReference type="PANTHER" id="PTHR42905">
    <property type="entry name" value="PHOSPHOENOLPYRUVATE CARBOXYLASE"/>
    <property type="match status" value="1"/>
</dbReference>
<dbReference type="SUPFAM" id="SSF51621">
    <property type="entry name" value="Phosphoenolpyruvate/pyruvate domain"/>
    <property type="match status" value="1"/>
</dbReference>
<dbReference type="Gene3D" id="3.20.20.60">
    <property type="entry name" value="Phosphoenolpyruvate-binding domains"/>
    <property type="match status" value="1"/>
</dbReference>
<dbReference type="InterPro" id="IPR040442">
    <property type="entry name" value="Pyrv_kinase-like_dom_sf"/>
</dbReference>
<sequence length="272" mass="28426">MTDDIGARFRALHRPHDPFILANAWDRGSARMLEALGAEAIATSSAAHAFTLGRPDLGHVSRDEALAHAEDMVAAVNLPVSGDFENGYGASPETCAETVRLACEAGLAGISIEDMDLPEGVPYPRDLAIERIRAAAAAARALPRDFVLVGRADGVMHGKYDLDEALARMAGFEAAGADCLYVPVPGSLEAQARVCAATRLPVNVLVAGDFASVPQSTFAGMGAARLSLGSALARATHRVIADAGRAMFGDGDFTPLTRSIAGAEVDRMLSRD</sequence>
<dbReference type="CDD" id="cd00377">
    <property type="entry name" value="ICL_PEPM"/>
    <property type="match status" value="1"/>
</dbReference>
<dbReference type="EMBL" id="VSIY01000003">
    <property type="protein sequence ID" value="TYB82780.1"/>
    <property type="molecule type" value="Genomic_DNA"/>
</dbReference>
<dbReference type="InterPro" id="IPR015813">
    <property type="entry name" value="Pyrv/PenolPyrv_kinase-like_dom"/>
</dbReference>
<reference evidence="1 2" key="1">
    <citation type="submission" date="2019-08" db="EMBL/GenBank/DDBJ databases">
        <title>Identification of a novel species of the genus Boseongicola.</title>
        <authorList>
            <person name="Zhang X.-Q."/>
        </authorList>
    </citation>
    <scope>NUCLEOTIDE SEQUENCE [LARGE SCALE GENOMIC DNA]</scope>
    <source>
        <strain evidence="1 2">HY14</strain>
    </source>
</reference>
<organism evidence="1 2">
    <name type="scientific">Maritimibacter fusiformis</name>
    <dbReference type="NCBI Taxonomy" id="2603819"/>
    <lineage>
        <taxon>Bacteria</taxon>
        <taxon>Pseudomonadati</taxon>
        <taxon>Pseudomonadota</taxon>
        <taxon>Alphaproteobacteria</taxon>
        <taxon>Rhodobacterales</taxon>
        <taxon>Roseobacteraceae</taxon>
        <taxon>Maritimibacter</taxon>
    </lineage>
</organism>
<dbReference type="Proteomes" id="UP000322080">
    <property type="component" value="Unassembled WGS sequence"/>
</dbReference>
<proteinExistence type="predicted"/>
<dbReference type="InterPro" id="IPR039556">
    <property type="entry name" value="ICL/PEPM"/>
</dbReference>
<dbReference type="Pfam" id="PF13714">
    <property type="entry name" value="PEP_mutase"/>
    <property type="match status" value="1"/>
</dbReference>
<name>A0A5D0RMA9_9RHOB</name>
<protein>
    <submittedName>
        <fullName evidence="1">Isocitrate lyase/phosphoenolpyruvate mutase family protein</fullName>
    </submittedName>
</protein>
<accession>A0A5D0RMA9</accession>
<dbReference type="RefSeq" id="WP_148375871.1">
    <property type="nucleotide sequence ID" value="NZ_VSIY01000003.1"/>
</dbReference>
<dbReference type="GO" id="GO:0016829">
    <property type="term" value="F:lyase activity"/>
    <property type="evidence" value="ECO:0007669"/>
    <property type="project" value="UniProtKB-KW"/>
</dbReference>
<gene>
    <name evidence="1" type="ORF">FVF75_00925</name>
</gene>
<dbReference type="AlphaFoldDB" id="A0A5D0RMA9"/>
<evidence type="ECO:0000313" key="1">
    <source>
        <dbReference type="EMBL" id="TYB82780.1"/>
    </source>
</evidence>
<keyword evidence="1" id="KW-0456">Lyase</keyword>
<keyword evidence="1" id="KW-0670">Pyruvate</keyword>
<dbReference type="PANTHER" id="PTHR42905:SF16">
    <property type="entry name" value="CARBOXYPHOSPHONOENOLPYRUVATE PHOSPHONOMUTASE-LIKE PROTEIN (AFU_ORTHOLOGUE AFUA_5G07230)"/>
    <property type="match status" value="1"/>
</dbReference>
<evidence type="ECO:0000313" key="2">
    <source>
        <dbReference type="Proteomes" id="UP000322080"/>
    </source>
</evidence>
<comment type="caution">
    <text evidence="1">The sequence shown here is derived from an EMBL/GenBank/DDBJ whole genome shotgun (WGS) entry which is preliminary data.</text>
</comment>